<gene>
    <name evidence="7" type="ordered locus">Acel_1552</name>
</gene>
<dbReference type="GO" id="GO:0006355">
    <property type="term" value="P:regulation of DNA-templated transcription"/>
    <property type="evidence" value="ECO:0007669"/>
    <property type="project" value="InterPro"/>
</dbReference>
<name>A0LV64_ACIC1</name>
<evidence type="ECO:0000256" key="1">
    <source>
        <dbReference type="ARBA" id="ARBA00005820"/>
    </source>
</evidence>
<dbReference type="PANTHER" id="PTHR35807">
    <property type="entry name" value="TRANSCRIPTIONAL REGULATOR REDD-RELATED"/>
    <property type="match status" value="1"/>
</dbReference>
<dbReference type="Gene3D" id="1.10.10.10">
    <property type="entry name" value="Winged helix-like DNA-binding domain superfamily/Winged helix DNA-binding domain"/>
    <property type="match status" value="1"/>
</dbReference>
<comment type="similarity">
    <text evidence="1">Belongs to the AfsR/DnrI/RedD regulatory family.</text>
</comment>
<evidence type="ECO:0000313" key="7">
    <source>
        <dbReference type="EMBL" id="ABK53324.1"/>
    </source>
</evidence>
<reference evidence="7 8" key="1">
    <citation type="journal article" date="2009" name="Genome Res.">
        <title>Complete genome of the cellulolytic thermophile Acidothermus cellulolyticus 11B provides insights into its ecophysiological and evolutionary adaptations.</title>
        <authorList>
            <person name="Barabote R.D."/>
            <person name="Xie G."/>
            <person name="Leu D.H."/>
            <person name="Normand P."/>
            <person name="Necsulea A."/>
            <person name="Daubin V."/>
            <person name="Medigue C."/>
            <person name="Adney W.S."/>
            <person name="Xu X.C."/>
            <person name="Lapidus A."/>
            <person name="Parales R.E."/>
            <person name="Detter C."/>
            <person name="Pujic P."/>
            <person name="Bruce D."/>
            <person name="Lavire C."/>
            <person name="Challacombe J.F."/>
            <person name="Brettin T.S."/>
            <person name="Berry A.M."/>
        </authorList>
    </citation>
    <scope>NUCLEOTIDE SEQUENCE [LARGE SCALE GENOMIC DNA]</scope>
    <source>
        <strain evidence="8">ATCC 43068 / DSM 8971 / 11B</strain>
    </source>
</reference>
<evidence type="ECO:0000256" key="4">
    <source>
        <dbReference type="ARBA" id="ARBA00023163"/>
    </source>
</evidence>
<dbReference type="HOGENOM" id="CLU_961804_0_0_11"/>
<dbReference type="GO" id="GO:0003677">
    <property type="term" value="F:DNA binding"/>
    <property type="evidence" value="ECO:0007669"/>
    <property type="project" value="UniProtKB-UniRule"/>
</dbReference>
<dbReference type="SUPFAM" id="SSF48452">
    <property type="entry name" value="TPR-like"/>
    <property type="match status" value="1"/>
</dbReference>
<feature type="domain" description="OmpR/PhoB-type" evidence="6">
    <location>
        <begin position="8"/>
        <end position="109"/>
    </location>
</feature>
<evidence type="ECO:0000256" key="5">
    <source>
        <dbReference type="PROSITE-ProRule" id="PRU01091"/>
    </source>
</evidence>
<evidence type="ECO:0000259" key="6">
    <source>
        <dbReference type="PROSITE" id="PS51755"/>
    </source>
</evidence>
<protein>
    <submittedName>
        <fullName evidence="7">Transcriptional regulator, SARP family</fullName>
    </submittedName>
</protein>
<dbReference type="Gene3D" id="1.25.40.10">
    <property type="entry name" value="Tetratricopeptide repeat domain"/>
    <property type="match status" value="1"/>
</dbReference>
<keyword evidence="4" id="KW-0804">Transcription</keyword>
<dbReference type="Pfam" id="PF03704">
    <property type="entry name" value="BTAD"/>
    <property type="match status" value="1"/>
</dbReference>
<dbReference type="RefSeq" id="WP_011720387.1">
    <property type="nucleotide sequence ID" value="NC_008578.1"/>
</dbReference>
<dbReference type="Proteomes" id="UP000008221">
    <property type="component" value="Chromosome"/>
</dbReference>
<dbReference type="PROSITE" id="PS51755">
    <property type="entry name" value="OMPR_PHOB"/>
    <property type="match status" value="1"/>
</dbReference>
<accession>A0LV64</accession>
<dbReference type="InParanoid" id="A0LV64"/>
<organism evidence="7 8">
    <name type="scientific">Acidothermus cellulolyticus (strain ATCC 43068 / DSM 8971 / 11B)</name>
    <dbReference type="NCBI Taxonomy" id="351607"/>
    <lineage>
        <taxon>Bacteria</taxon>
        <taxon>Bacillati</taxon>
        <taxon>Actinomycetota</taxon>
        <taxon>Actinomycetes</taxon>
        <taxon>Acidothermales</taxon>
        <taxon>Acidothermaceae</taxon>
        <taxon>Acidothermus</taxon>
    </lineage>
</organism>
<dbReference type="SUPFAM" id="SSF46894">
    <property type="entry name" value="C-terminal effector domain of the bipartite response regulators"/>
    <property type="match status" value="1"/>
</dbReference>
<dbReference type="eggNOG" id="COG3629">
    <property type="taxonomic scope" value="Bacteria"/>
</dbReference>
<dbReference type="KEGG" id="ace:Acel_1552"/>
<dbReference type="InterPro" id="IPR016032">
    <property type="entry name" value="Sig_transdc_resp-reg_C-effctor"/>
</dbReference>
<dbReference type="InterPro" id="IPR001867">
    <property type="entry name" value="OmpR/PhoB-type_DNA-bd"/>
</dbReference>
<evidence type="ECO:0000313" key="8">
    <source>
        <dbReference type="Proteomes" id="UP000008221"/>
    </source>
</evidence>
<dbReference type="STRING" id="351607.Acel_1552"/>
<dbReference type="InterPro" id="IPR011990">
    <property type="entry name" value="TPR-like_helical_dom_sf"/>
</dbReference>
<dbReference type="SMART" id="SM00862">
    <property type="entry name" value="Trans_reg_C"/>
    <property type="match status" value="1"/>
</dbReference>
<proteinExistence type="inferred from homology"/>
<dbReference type="InterPro" id="IPR036388">
    <property type="entry name" value="WH-like_DNA-bd_sf"/>
</dbReference>
<feature type="DNA-binding region" description="OmpR/PhoB-type" evidence="5">
    <location>
        <begin position="8"/>
        <end position="109"/>
    </location>
</feature>
<keyword evidence="8" id="KW-1185">Reference proteome</keyword>
<dbReference type="OrthoDB" id="3666751at2"/>
<sequence>MYRHSTPSATVSAQPPPLSLTLIGPFTARVGGQVMDLSQLAGRKARTLLKLLAAERGRILSADRIAELLWGEEMPRDTAGSVATLVSRLRALLGAPYIERFAGGYRLAEAPLVHLDFDDVAYLTDDAERLVYAGDVRLATIRAAQAFQLAGVGRALEDEPPAPWITGLEEQRRLLWQQAGRILSVAALRSEQPGRAVGALEYLTAAEPWNESLHRLLILVCWALGEIPRAISVYLRLRDRLTEELGVEPSVRTRMLYTALLREDVGQMRDAIGSETQSVVSAFPSAGVD</sequence>
<dbReference type="Pfam" id="PF00486">
    <property type="entry name" value="Trans_reg_C"/>
    <property type="match status" value="1"/>
</dbReference>
<dbReference type="InterPro" id="IPR051677">
    <property type="entry name" value="AfsR-DnrI-RedD_regulator"/>
</dbReference>
<evidence type="ECO:0000256" key="2">
    <source>
        <dbReference type="ARBA" id="ARBA00023015"/>
    </source>
</evidence>
<dbReference type="AlphaFoldDB" id="A0LV64"/>
<dbReference type="PANTHER" id="PTHR35807:SF1">
    <property type="entry name" value="TRANSCRIPTIONAL REGULATOR REDD"/>
    <property type="match status" value="1"/>
</dbReference>
<dbReference type="EMBL" id="CP000481">
    <property type="protein sequence ID" value="ABK53324.1"/>
    <property type="molecule type" value="Genomic_DNA"/>
</dbReference>
<evidence type="ECO:0000256" key="3">
    <source>
        <dbReference type="ARBA" id="ARBA00023125"/>
    </source>
</evidence>
<dbReference type="SMART" id="SM01043">
    <property type="entry name" value="BTAD"/>
    <property type="match status" value="1"/>
</dbReference>
<dbReference type="InterPro" id="IPR005158">
    <property type="entry name" value="BTAD"/>
</dbReference>
<keyword evidence="2" id="KW-0805">Transcription regulation</keyword>
<keyword evidence="3 5" id="KW-0238">DNA-binding</keyword>
<dbReference type="GO" id="GO:0000160">
    <property type="term" value="P:phosphorelay signal transduction system"/>
    <property type="evidence" value="ECO:0007669"/>
    <property type="project" value="InterPro"/>
</dbReference>